<keyword evidence="2" id="KW-0732">Signal</keyword>
<dbReference type="OrthoDB" id="10352321at2759"/>
<evidence type="ECO:0000313" key="4">
    <source>
        <dbReference type="Proteomes" id="UP000290288"/>
    </source>
</evidence>
<accession>A0A4Q2DZ70</accession>
<gene>
    <name evidence="3" type="ORF">EST38_g166</name>
</gene>
<name>A0A4Q2DZ70_9AGAR</name>
<sequence>MQIFILVWGCSDILMAMASLGGLEAEPVPRPAKRSHSSLEADDDQPFNPSLGSSFCGNGNTFVAEGGNRVDVNKDGINLGATAQAIDSEQQSREIPGVDTSFELPFYSDELSRPFMMEGNPSLDIPPEKHLDELEAMWDQIQAMNSNTASATDDLKRSTPNASNLFHANPSPTHTSPEADTEFGDLQSNALGLSPTMGSLGNQPYFEHLQGAELWTAVPLGYEYVSPAVLYHRLADTNLMTV</sequence>
<reference evidence="3 4" key="1">
    <citation type="submission" date="2019-01" db="EMBL/GenBank/DDBJ databases">
        <title>Draft genome sequence of Psathyrella aberdarensis IHI B618.</title>
        <authorList>
            <person name="Buettner E."/>
            <person name="Kellner H."/>
        </authorList>
    </citation>
    <scope>NUCLEOTIDE SEQUENCE [LARGE SCALE GENOMIC DNA]</scope>
    <source>
        <strain evidence="3 4">IHI B618</strain>
    </source>
</reference>
<feature type="chain" id="PRO_5021015280" evidence="2">
    <location>
        <begin position="26"/>
        <end position="242"/>
    </location>
</feature>
<feature type="signal peptide" evidence="2">
    <location>
        <begin position="1"/>
        <end position="25"/>
    </location>
</feature>
<dbReference type="Proteomes" id="UP000290288">
    <property type="component" value="Unassembled WGS sequence"/>
</dbReference>
<protein>
    <submittedName>
        <fullName evidence="3">Uncharacterized protein</fullName>
    </submittedName>
</protein>
<feature type="region of interest" description="Disordered" evidence="1">
    <location>
        <begin position="148"/>
        <end position="190"/>
    </location>
</feature>
<evidence type="ECO:0000256" key="2">
    <source>
        <dbReference type="SAM" id="SignalP"/>
    </source>
</evidence>
<dbReference type="AlphaFoldDB" id="A0A4Q2DZ70"/>
<feature type="compositionally biased region" description="Polar residues" evidence="1">
    <location>
        <begin position="158"/>
        <end position="178"/>
    </location>
</feature>
<comment type="caution">
    <text evidence="3">The sequence shown here is derived from an EMBL/GenBank/DDBJ whole genome shotgun (WGS) entry which is preliminary data.</text>
</comment>
<dbReference type="EMBL" id="SDEE01000002">
    <property type="protein sequence ID" value="RXW25709.1"/>
    <property type="molecule type" value="Genomic_DNA"/>
</dbReference>
<organism evidence="3 4">
    <name type="scientific">Candolleomyces aberdarensis</name>
    <dbReference type="NCBI Taxonomy" id="2316362"/>
    <lineage>
        <taxon>Eukaryota</taxon>
        <taxon>Fungi</taxon>
        <taxon>Dikarya</taxon>
        <taxon>Basidiomycota</taxon>
        <taxon>Agaricomycotina</taxon>
        <taxon>Agaricomycetes</taxon>
        <taxon>Agaricomycetidae</taxon>
        <taxon>Agaricales</taxon>
        <taxon>Agaricineae</taxon>
        <taxon>Psathyrellaceae</taxon>
        <taxon>Candolleomyces</taxon>
    </lineage>
</organism>
<feature type="region of interest" description="Disordered" evidence="1">
    <location>
        <begin position="26"/>
        <end position="52"/>
    </location>
</feature>
<keyword evidence="4" id="KW-1185">Reference proteome</keyword>
<proteinExistence type="predicted"/>
<evidence type="ECO:0000256" key="1">
    <source>
        <dbReference type="SAM" id="MobiDB-lite"/>
    </source>
</evidence>
<evidence type="ECO:0000313" key="3">
    <source>
        <dbReference type="EMBL" id="RXW25709.1"/>
    </source>
</evidence>